<dbReference type="InterPro" id="IPR013154">
    <property type="entry name" value="ADH-like_N"/>
</dbReference>
<organism evidence="4 5">
    <name type="scientific">Streptomyces violaceusniger</name>
    <dbReference type="NCBI Taxonomy" id="68280"/>
    <lineage>
        <taxon>Bacteria</taxon>
        <taxon>Bacillati</taxon>
        <taxon>Actinomycetota</taxon>
        <taxon>Actinomycetes</taxon>
        <taxon>Kitasatosporales</taxon>
        <taxon>Streptomycetaceae</taxon>
        <taxon>Streptomyces</taxon>
        <taxon>Streptomyces violaceusniger group</taxon>
    </lineage>
</organism>
<evidence type="ECO:0000259" key="3">
    <source>
        <dbReference type="Pfam" id="PF08240"/>
    </source>
</evidence>
<accession>A0A4D4KXB6</accession>
<dbReference type="Pfam" id="PF08240">
    <property type="entry name" value="ADH_N"/>
    <property type="match status" value="1"/>
</dbReference>
<dbReference type="EMBL" id="BJHW01000001">
    <property type="protein sequence ID" value="GDY51220.1"/>
    <property type="molecule type" value="Genomic_DNA"/>
</dbReference>
<evidence type="ECO:0000256" key="1">
    <source>
        <dbReference type="ARBA" id="ARBA00022857"/>
    </source>
</evidence>
<proteinExistence type="predicted"/>
<protein>
    <recommendedName>
        <fullName evidence="3">Alcohol dehydrogenase-like N-terminal domain-containing protein</fullName>
    </recommendedName>
</protein>
<gene>
    <name evidence="4" type="ORF">SVIO_018430</name>
</gene>
<feature type="compositionally biased region" description="Low complexity" evidence="2">
    <location>
        <begin position="149"/>
        <end position="172"/>
    </location>
</feature>
<keyword evidence="1" id="KW-0521">NADP</keyword>
<sequence>MVKSLYELGELPPLGEVPQQMYASLIRQDRFGEPIKAFRTEVVDVPAVGPGQVLVYVMAAGINYNNVWAASGQPVDVIAARQKFGLPEDFHIGGSEGSGVVWAVGPGVRHVRPGDQVVLSGGQWDETAEDIRLSGEPPFSSSALAWGMRPTTAPSPSSAWSTRSSATPSRRTSPGRRRPASCSRRPPRTASSSAGRAIRCAPATRCSSGAARAASAPAPSS</sequence>
<dbReference type="Proteomes" id="UP000301309">
    <property type="component" value="Unassembled WGS sequence"/>
</dbReference>
<feature type="region of interest" description="Disordered" evidence="2">
    <location>
        <begin position="142"/>
        <end position="221"/>
    </location>
</feature>
<dbReference type="Gene3D" id="3.90.180.10">
    <property type="entry name" value="Medium-chain alcohol dehydrogenases, catalytic domain"/>
    <property type="match status" value="1"/>
</dbReference>
<dbReference type="SUPFAM" id="SSF50129">
    <property type="entry name" value="GroES-like"/>
    <property type="match status" value="1"/>
</dbReference>
<feature type="domain" description="Alcohol dehydrogenase-like N-terminal" evidence="3">
    <location>
        <begin position="49"/>
        <end position="120"/>
    </location>
</feature>
<reference evidence="4 5" key="1">
    <citation type="journal article" date="2020" name="Int. J. Syst. Evol. Microbiol.">
        <title>Reclassification of Streptomyces castelarensis and Streptomyces sporoclivatus as later heterotypic synonyms of Streptomyces antimycoticus.</title>
        <authorList>
            <person name="Komaki H."/>
            <person name="Tamura T."/>
        </authorList>
    </citation>
    <scope>NUCLEOTIDE SEQUENCE [LARGE SCALE GENOMIC DNA]</scope>
    <source>
        <strain evidence="4 5">NBRC 13459</strain>
    </source>
</reference>
<dbReference type="InterPro" id="IPR051603">
    <property type="entry name" value="Zinc-ADH_QOR/CCCR"/>
</dbReference>
<feature type="compositionally biased region" description="Low complexity" evidence="2">
    <location>
        <begin position="180"/>
        <end position="197"/>
    </location>
</feature>
<evidence type="ECO:0000313" key="5">
    <source>
        <dbReference type="Proteomes" id="UP000301309"/>
    </source>
</evidence>
<dbReference type="InterPro" id="IPR011032">
    <property type="entry name" value="GroES-like_sf"/>
</dbReference>
<dbReference type="AlphaFoldDB" id="A0A4D4KXB6"/>
<comment type="caution">
    <text evidence="4">The sequence shown here is derived from an EMBL/GenBank/DDBJ whole genome shotgun (WGS) entry which is preliminary data.</text>
</comment>
<keyword evidence="5" id="KW-1185">Reference proteome</keyword>
<dbReference type="PANTHER" id="PTHR44154">
    <property type="entry name" value="QUINONE OXIDOREDUCTASE"/>
    <property type="match status" value="1"/>
</dbReference>
<evidence type="ECO:0000313" key="4">
    <source>
        <dbReference type="EMBL" id="GDY51220.1"/>
    </source>
</evidence>
<evidence type="ECO:0000256" key="2">
    <source>
        <dbReference type="SAM" id="MobiDB-lite"/>
    </source>
</evidence>
<name>A0A4D4KXB6_STRVO</name>
<dbReference type="PANTHER" id="PTHR44154:SF1">
    <property type="entry name" value="QUINONE OXIDOREDUCTASE"/>
    <property type="match status" value="1"/>
</dbReference>
<feature type="compositionally biased region" description="Low complexity" evidence="2">
    <location>
        <begin position="207"/>
        <end position="221"/>
    </location>
</feature>